<organism evidence="2">
    <name type="scientific">marine sediment metagenome</name>
    <dbReference type="NCBI Taxonomy" id="412755"/>
    <lineage>
        <taxon>unclassified sequences</taxon>
        <taxon>metagenomes</taxon>
        <taxon>ecological metagenomes</taxon>
    </lineage>
</organism>
<evidence type="ECO:0008006" key="3">
    <source>
        <dbReference type="Google" id="ProtNLM"/>
    </source>
</evidence>
<feature type="non-terminal residue" evidence="2">
    <location>
        <position position="1"/>
    </location>
</feature>
<protein>
    <recommendedName>
        <fullName evidence="3">N-acetyltransferase domain-containing protein</fullName>
    </recommendedName>
</protein>
<proteinExistence type="predicted"/>
<reference evidence="2" key="1">
    <citation type="journal article" date="2015" name="Nature">
        <title>Complex archaea that bridge the gap between prokaryotes and eukaryotes.</title>
        <authorList>
            <person name="Spang A."/>
            <person name="Saw J.H."/>
            <person name="Jorgensen S.L."/>
            <person name="Zaremba-Niedzwiedzka K."/>
            <person name="Martijn J."/>
            <person name="Lind A.E."/>
            <person name="van Eijk R."/>
            <person name="Schleper C."/>
            <person name="Guy L."/>
            <person name="Ettema T.J."/>
        </authorList>
    </citation>
    <scope>NUCLEOTIDE SEQUENCE</scope>
</reference>
<feature type="region of interest" description="Disordered" evidence="1">
    <location>
        <begin position="19"/>
        <end position="39"/>
    </location>
</feature>
<feature type="non-terminal residue" evidence="2">
    <location>
        <position position="472"/>
    </location>
</feature>
<dbReference type="AlphaFoldDB" id="A0A0F9AFS2"/>
<evidence type="ECO:0000256" key="1">
    <source>
        <dbReference type="SAM" id="MobiDB-lite"/>
    </source>
</evidence>
<sequence>VRYFGGSEEEGGIWKPRLVERHYGPGDHPSGSPQSVHGGDSKVARIAQSLQKHARHGYAITLDVLDQVREGRGWLAPDGTFTMNWGPHDISAQEALDDAGIEYKAGDLGPQYKLISMGFARLIFNAKTVALGSKNLTYAQARFMAFLLDKDGSRPIYVDRFNEEGRRLADIGEGNGRIILEEMIDQGYRLVGRTWVSRHYGPGPHPSGSPQAVHAPLKTSGAKIEFGFAGIREGFQITTPKGARASGYLSGADFPGQKAKQTRGELFYVEVPEKDRRQGIGTSLVLDALRVMIESGTKTVNMDATTKEGQALIDYLIDAGYISGPIQESETGKAEYDIVVDAIVERHYGPGPHPSGSDQSVHSGGGKRAIGITSAREGKLSKQVFADMRAFQERLEEIKSLSNISVKPGVGGWEGGRESTWLVSFRGNGEATSLIAETAKRHDQDGVLLLEPCGDKGDCSPIVDWHFTDPVT</sequence>
<name>A0A0F9AFS2_9ZZZZ</name>
<gene>
    <name evidence="2" type="ORF">LCGC14_2576500</name>
</gene>
<comment type="caution">
    <text evidence="2">The sequence shown here is derived from an EMBL/GenBank/DDBJ whole genome shotgun (WGS) entry which is preliminary data.</text>
</comment>
<accession>A0A0F9AFS2</accession>
<evidence type="ECO:0000313" key="2">
    <source>
        <dbReference type="EMBL" id="KKL08374.1"/>
    </source>
</evidence>
<dbReference type="EMBL" id="LAZR01042902">
    <property type="protein sequence ID" value="KKL08374.1"/>
    <property type="molecule type" value="Genomic_DNA"/>
</dbReference>